<dbReference type="InterPro" id="IPR006119">
    <property type="entry name" value="Resolv_N"/>
</dbReference>
<evidence type="ECO:0000256" key="2">
    <source>
        <dbReference type="ARBA" id="ARBA00023172"/>
    </source>
</evidence>
<keyword evidence="2" id="KW-0233">DNA recombination</keyword>
<dbReference type="Pfam" id="PF13408">
    <property type="entry name" value="Zn_ribbon_recom"/>
    <property type="match status" value="1"/>
</dbReference>
<keyword evidence="1" id="KW-0238">DNA-binding</keyword>
<reference evidence="6 7" key="1">
    <citation type="submission" date="2021-06" db="EMBL/GenBank/DDBJ databases">
        <title>Genome-based taxonomic framework of Microbacterium strains isolated from marine environment, the description of four new species and reclassification of four preexisting species.</title>
        <authorList>
            <person name="Lee S.D."/>
            <person name="Kim S.-M."/>
            <person name="Byeon Y.-S."/>
            <person name="Yang H.L."/>
            <person name="Kim I.S."/>
        </authorList>
    </citation>
    <scope>NUCLEOTIDE SEQUENCE [LARGE SCALE GENOMIC DNA]</scope>
    <source>
        <strain evidence="6 7">KSW4-10</strain>
    </source>
</reference>
<dbReference type="RefSeq" id="WP_261812364.1">
    <property type="nucleotide sequence ID" value="NZ_CP078078.1"/>
</dbReference>
<sequence>MNGDLVDLYLRLSVDREGKDALERQEADLRDWATQEGKTVRKVWQDSVSGYKDVAREDFDNAVKAVSTGEVGTLAVWKLDRLSRRGAGQVGLVLDDVEKVGGRLIFLRDNLDSTTPNSRLLIIMVSEQARAESANTSLRVRAKIAADASKGIPKAGTRSFGYEVDGVTLRPSEADLIRDATERYLAGTVSLIQIAKEWTNAGALTDGMKRQRRGRDGVKRDARTYWTATTVHRVLIRERNAGILIHKGTRLPESRIQPIIDETQLEALRAKVKLGTPVGARAQTLLGGVLRCECGAPMHGTTSYSQRKGGPRHVYRHYKCSQTIYDKTRQHSSIAAPLVDDEIEALILSDIKEGRVRSPKGGDHTEAMKTLSGLLTANRGAIEDLAESISDPDLKSIRPQLKGRLKVLEAEKERLTADRDALMADAGQSADLTTFFREVEALQDGASREQVFEYVDRFGKIWDNVPIETKQALIRSRYRPVVRRGGRGFGRVELNPVTTEQ</sequence>
<dbReference type="PROSITE" id="PS51737">
    <property type="entry name" value="RECOMBINASE_DNA_BIND"/>
    <property type="match status" value="1"/>
</dbReference>
<feature type="coiled-coil region" evidence="3">
    <location>
        <begin position="398"/>
        <end position="425"/>
    </location>
</feature>
<organism evidence="6 7">
    <name type="scientific">Microbacterium aurugineum</name>
    <dbReference type="NCBI Taxonomy" id="2851642"/>
    <lineage>
        <taxon>Bacteria</taxon>
        <taxon>Bacillati</taxon>
        <taxon>Actinomycetota</taxon>
        <taxon>Actinomycetes</taxon>
        <taxon>Micrococcales</taxon>
        <taxon>Microbacteriaceae</taxon>
        <taxon>Microbacterium</taxon>
    </lineage>
</organism>
<dbReference type="InterPro" id="IPR038109">
    <property type="entry name" value="DNA_bind_recomb_sf"/>
</dbReference>
<proteinExistence type="predicted"/>
<dbReference type="InterPro" id="IPR036162">
    <property type="entry name" value="Resolvase-like_N_sf"/>
</dbReference>
<dbReference type="EMBL" id="CP078078">
    <property type="protein sequence ID" value="UPL17253.1"/>
    <property type="molecule type" value="Genomic_DNA"/>
</dbReference>
<keyword evidence="7" id="KW-1185">Reference proteome</keyword>
<evidence type="ECO:0000259" key="5">
    <source>
        <dbReference type="PROSITE" id="PS51737"/>
    </source>
</evidence>
<dbReference type="SUPFAM" id="SSF53041">
    <property type="entry name" value="Resolvase-like"/>
    <property type="match status" value="1"/>
</dbReference>
<feature type="domain" description="Recombinase" evidence="5">
    <location>
        <begin position="159"/>
        <end position="278"/>
    </location>
</feature>
<keyword evidence="3" id="KW-0175">Coiled coil</keyword>
<protein>
    <submittedName>
        <fullName evidence="6">Recombinase family protein</fullName>
    </submittedName>
</protein>
<accession>A0ABY4IWX3</accession>
<dbReference type="CDD" id="cd00338">
    <property type="entry name" value="Ser_Recombinase"/>
    <property type="match status" value="1"/>
</dbReference>
<evidence type="ECO:0000259" key="4">
    <source>
        <dbReference type="PROSITE" id="PS51736"/>
    </source>
</evidence>
<evidence type="ECO:0000256" key="3">
    <source>
        <dbReference type="SAM" id="Coils"/>
    </source>
</evidence>
<evidence type="ECO:0000313" key="6">
    <source>
        <dbReference type="EMBL" id="UPL17253.1"/>
    </source>
</evidence>
<dbReference type="Gene3D" id="3.40.50.1390">
    <property type="entry name" value="Resolvase, N-terminal catalytic domain"/>
    <property type="match status" value="1"/>
</dbReference>
<dbReference type="SMART" id="SM00857">
    <property type="entry name" value="Resolvase"/>
    <property type="match status" value="1"/>
</dbReference>
<dbReference type="PROSITE" id="PS51736">
    <property type="entry name" value="RECOMBINASES_3"/>
    <property type="match status" value="1"/>
</dbReference>
<feature type="domain" description="Resolvase/invertase-type recombinase catalytic" evidence="4">
    <location>
        <begin position="5"/>
        <end position="151"/>
    </location>
</feature>
<dbReference type="Pfam" id="PF00239">
    <property type="entry name" value="Resolvase"/>
    <property type="match status" value="1"/>
</dbReference>
<dbReference type="InterPro" id="IPR025827">
    <property type="entry name" value="Zn_ribbon_recom_dom"/>
</dbReference>
<evidence type="ECO:0000256" key="1">
    <source>
        <dbReference type="ARBA" id="ARBA00023125"/>
    </source>
</evidence>
<name>A0ABY4IWX3_9MICO</name>
<dbReference type="PANTHER" id="PTHR30461:SF2">
    <property type="entry name" value="SERINE RECOMBINASE PINE-RELATED"/>
    <property type="match status" value="1"/>
</dbReference>
<dbReference type="Pfam" id="PF07508">
    <property type="entry name" value="Recombinase"/>
    <property type="match status" value="1"/>
</dbReference>
<dbReference type="PANTHER" id="PTHR30461">
    <property type="entry name" value="DNA-INVERTASE FROM LAMBDOID PROPHAGE"/>
    <property type="match status" value="1"/>
</dbReference>
<evidence type="ECO:0000313" key="7">
    <source>
        <dbReference type="Proteomes" id="UP000830631"/>
    </source>
</evidence>
<dbReference type="InterPro" id="IPR050639">
    <property type="entry name" value="SSR_resolvase"/>
</dbReference>
<dbReference type="Proteomes" id="UP000830631">
    <property type="component" value="Chromosome"/>
</dbReference>
<dbReference type="InterPro" id="IPR011109">
    <property type="entry name" value="DNA_bind_recombinase_dom"/>
</dbReference>
<gene>
    <name evidence="6" type="ORF">KV397_05520</name>
</gene>
<dbReference type="Gene3D" id="3.90.1750.20">
    <property type="entry name" value="Putative Large Serine Recombinase, Chain B, Domain 2"/>
    <property type="match status" value="1"/>
</dbReference>